<dbReference type="SUPFAM" id="SSF47576">
    <property type="entry name" value="Calponin-homology domain, CH-domain"/>
    <property type="match status" value="1"/>
</dbReference>
<dbReference type="eggNOG" id="ENOG502S497">
    <property type="taxonomic scope" value="Eukaryota"/>
</dbReference>
<organism evidence="4 5">
    <name type="scientific">Ichthyophthirius multifiliis</name>
    <name type="common">White spot disease agent</name>
    <name type="synonym">Ich</name>
    <dbReference type="NCBI Taxonomy" id="5932"/>
    <lineage>
        <taxon>Eukaryota</taxon>
        <taxon>Sar</taxon>
        <taxon>Alveolata</taxon>
        <taxon>Ciliophora</taxon>
        <taxon>Intramacronucleata</taxon>
        <taxon>Oligohymenophorea</taxon>
        <taxon>Hymenostomatida</taxon>
        <taxon>Ophryoglenina</taxon>
        <taxon>Ichthyophthirius</taxon>
    </lineage>
</organism>
<keyword evidence="5" id="KW-1185">Reference proteome</keyword>
<evidence type="ECO:0000313" key="5">
    <source>
        <dbReference type="Proteomes" id="UP000008983"/>
    </source>
</evidence>
<dbReference type="Gene3D" id="1.10.418.10">
    <property type="entry name" value="Calponin-like domain"/>
    <property type="match status" value="1"/>
</dbReference>
<evidence type="ECO:0000259" key="3">
    <source>
        <dbReference type="PROSITE" id="PS50021"/>
    </source>
</evidence>
<keyword evidence="1" id="KW-0175">Coiled coil</keyword>
<dbReference type="GO" id="GO:0005930">
    <property type="term" value="C:axoneme"/>
    <property type="evidence" value="ECO:0007669"/>
    <property type="project" value="TreeGrafter"/>
</dbReference>
<dbReference type="FunFam" id="1.10.418.10:FF:000059">
    <property type="entry name" value="RIKEN cDNA 6430531B16 gene"/>
    <property type="match status" value="1"/>
</dbReference>
<name>G0QUS6_ICHMU</name>
<evidence type="ECO:0000313" key="4">
    <source>
        <dbReference type="EMBL" id="EGR31024.1"/>
    </source>
</evidence>
<dbReference type="InterPro" id="IPR010441">
    <property type="entry name" value="CH_2"/>
</dbReference>
<dbReference type="PANTHER" id="PTHR12509">
    <property type="entry name" value="SPERMATOGENESIS-ASSOCIATED 4-RELATED"/>
    <property type="match status" value="1"/>
</dbReference>
<dbReference type="Pfam" id="PF06294">
    <property type="entry name" value="CH_2"/>
    <property type="match status" value="1"/>
</dbReference>
<protein>
    <recommendedName>
        <fullName evidence="3">Calponin-homology (CH) domain-containing protein</fullName>
    </recommendedName>
</protein>
<dbReference type="FunCoup" id="G0QUS6">
    <property type="interactions" value="3"/>
</dbReference>
<feature type="coiled-coil region" evidence="1">
    <location>
        <begin position="159"/>
        <end position="193"/>
    </location>
</feature>
<sequence length="200" mass="23014">MDAPQLNEDELNEIYSWVDSISLSRPKKNMARDFADGVLIAEVIAQFFPRLVQLHNYSGANSMKQKIYNWETLQSKVFKKIGLQLSKNDIESVINCVPEAIERVLRVLQLKIQDMLNGQQGSPQKRVNYSNGSGSDQGQQRAQSSQKQDEIIWEKDQTINELRETIDILELKIKKLEDLIKLKDNKINTLQNKLAEHGLY</sequence>
<dbReference type="Proteomes" id="UP000008983">
    <property type="component" value="Unassembled WGS sequence"/>
</dbReference>
<dbReference type="PROSITE" id="PS50021">
    <property type="entry name" value="CH"/>
    <property type="match status" value="1"/>
</dbReference>
<reference evidence="4 5" key="1">
    <citation type="submission" date="2011-07" db="EMBL/GenBank/DDBJ databases">
        <authorList>
            <person name="Coyne R."/>
            <person name="Brami D."/>
            <person name="Johnson J."/>
            <person name="Hostetler J."/>
            <person name="Hannick L."/>
            <person name="Clark T."/>
            <person name="Cassidy-Hanley D."/>
            <person name="Inman J."/>
        </authorList>
    </citation>
    <scope>NUCLEOTIDE SEQUENCE [LARGE SCALE GENOMIC DNA]</scope>
    <source>
        <strain evidence="4 5">G5</strain>
    </source>
</reference>
<feature type="compositionally biased region" description="Polar residues" evidence="2">
    <location>
        <begin position="119"/>
        <end position="131"/>
    </location>
</feature>
<dbReference type="GO" id="GO:0051493">
    <property type="term" value="P:regulation of cytoskeleton organization"/>
    <property type="evidence" value="ECO:0007669"/>
    <property type="project" value="TreeGrafter"/>
</dbReference>
<evidence type="ECO:0000256" key="1">
    <source>
        <dbReference type="SAM" id="Coils"/>
    </source>
</evidence>
<dbReference type="STRING" id="857967.G0QUS6"/>
<dbReference type="InterPro" id="IPR036872">
    <property type="entry name" value="CH_dom_sf"/>
</dbReference>
<dbReference type="PANTHER" id="PTHR12509:SF9">
    <property type="entry name" value="SPERM FLAGELLAR PROTEIN 1 ISOFORM X1"/>
    <property type="match status" value="1"/>
</dbReference>
<dbReference type="InterPro" id="IPR001715">
    <property type="entry name" value="CH_dom"/>
</dbReference>
<dbReference type="AlphaFoldDB" id="G0QUS6"/>
<dbReference type="OrthoDB" id="193300at2759"/>
<proteinExistence type="predicted"/>
<evidence type="ECO:0000256" key="2">
    <source>
        <dbReference type="SAM" id="MobiDB-lite"/>
    </source>
</evidence>
<accession>G0QUS6</accession>
<feature type="region of interest" description="Disordered" evidence="2">
    <location>
        <begin position="119"/>
        <end position="148"/>
    </location>
</feature>
<dbReference type="GeneID" id="14907161"/>
<dbReference type="GO" id="GO:0008017">
    <property type="term" value="F:microtubule binding"/>
    <property type="evidence" value="ECO:0007669"/>
    <property type="project" value="TreeGrafter"/>
</dbReference>
<dbReference type="RefSeq" id="XP_004034510.1">
    <property type="nucleotide sequence ID" value="XM_004034462.1"/>
</dbReference>
<dbReference type="InParanoid" id="G0QUS6"/>
<dbReference type="OMA" id="KLDNWNT"/>
<dbReference type="InterPro" id="IPR052111">
    <property type="entry name" value="Spermatogenesis_Ciliary_MAP"/>
</dbReference>
<gene>
    <name evidence="4" type="ORF">IMG5_118970</name>
</gene>
<dbReference type="EMBL" id="GL983921">
    <property type="protein sequence ID" value="EGR31024.1"/>
    <property type="molecule type" value="Genomic_DNA"/>
</dbReference>
<feature type="compositionally biased region" description="Low complexity" evidence="2">
    <location>
        <begin position="132"/>
        <end position="146"/>
    </location>
</feature>
<feature type="domain" description="Calponin-homology (CH)" evidence="3">
    <location>
        <begin position="8"/>
        <end position="115"/>
    </location>
</feature>